<name>A0A5B9DAS7_9ARCH</name>
<dbReference type="Pfam" id="PF01370">
    <property type="entry name" value="Epimerase"/>
    <property type="match status" value="1"/>
</dbReference>
<dbReference type="KEGG" id="psyt:DSAG12_01707"/>
<sequence>MITIKILITGTDGFIGNYLKKHLENRGYSIFGTVFRRSPGKNEIKFDVRLIDSLQGLKNQNYDIIINTIGIVDQNQPKKLMFEVNFRGTKRLVDWSRNMKCKHFIQISSVAVYGLKSIGENRSEQSTKRYEGYFAIPYMRSKAKAEKYIESSGIPYTILRLPAVLGRNDTILSSSLITKLLKGNFYFSGKKDKIFSTLYIQNLGSLIENVLEIGPKNDYFNCTDYHTKWSKFINEYIKNLSIKTNLTTKSIFSILTNLKDKDYLLMISFSKFGAHFPNEKIKRVFNWNPEYPWEKGVSDAIESHKTYESIKKE</sequence>
<reference evidence="1 2" key="2">
    <citation type="journal article" date="2024" name="Int. J. Syst. Evol. Microbiol.">
        <title>Promethearchaeum syntrophicum gen. nov., sp. nov., an anaerobic, obligately syntrophic archaeon, the first isolate of the lineage 'Asgard' archaea, and proposal of the new archaeal phylum Promethearchaeota phyl. nov. and kingdom Promethearchaeati regn. nov.</title>
        <authorList>
            <person name="Imachi H."/>
            <person name="Nobu M.K."/>
            <person name="Kato S."/>
            <person name="Takaki Y."/>
            <person name="Miyazaki M."/>
            <person name="Miyata M."/>
            <person name="Ogawara M."/>
            <person name="Saito Y."/>
            <person name="Sakai S."/>
            <person name="Tahara Y.O."/>
            <person name="Takano Y."/>
            <person name="Tasumi E."/>
            <person name="Uematsu K."/>
            <person name="Yoshimura T."/>
            <person name="Itoh T."/>
            <person name="Ohkuma M."/>
            <person name="Takai K."/>
        </authorList>
    </citation>
    <scope>NUCLEOTIDE SEQUENCE [LARGE SCALE GENOMIC DNA]</scope>
    <source>
        <strain evidence="1 2">MK-D1</strain>
    </source>
</reference>
<dbReference type="InterPro" id="IPR001509">
    <property type="entry name" value="Epimerase_deHydtase"/>
</dbReference>
<gene>
    <name evidence="1" type="ORF">DSAG12_01707</name>
</gene>
<dbReference type="AlphaFoldDB" id="A0A5B9DAS7"/>
<protein>
    <submittedName>
        <fullName evidence="1">NAD-dependent epimerase/dehydratase family protein</fullName>
    </submittedName>
</protein>
<dbReference type="Gene3D" id="3.40.50.720">
    <property type="entry name" value="NAD(P)-binding Rossmann-like Domain"/>
    <property type="match status" value="1"/>
</dbReference>
<accession>A0A5B9DAS7</accession>
<dbReference type="PANTHER" id="PTHR43245">
    <property type="entry name" value="BIFUNCTIONAL POLYMYXIN RESISTANCE PROTEIN ARNA"/>
    <property type="match status" value="1"/>
</dbReference>
<keyword evidence="2" id="KW-1185">Reference proteome</keyword>
<proteinExistence type="predicted"/>
<evidence type="ECO:0000313" key="1">
    <source>
        <dbReference type="EMBL" id="QEE15880.2"/>
    </source>
</evidence>
<dbReference type="EMBL" id="CP042905">
    <property type="protein sequence ID" value="QEE15880.2"/>
    <property type="molecule type" value="Genomic_DNA"/>
</dbReference>
<dbReference type="InterPro" id="IPR036291">
    <property type="entry name" value="NAD(P)-bd_dom_sf"/>
</dbReference>
<dbReference type="InterPro" id="IPR050177">
    <property type="entry name" value="Lipid_A_modif_metabolic_enz"/>
</dbReference>
<dbReference type="Proteomes" id="UP000321408">
    <property type="component" value="Chromosome"/>
</dbReference>
<dbReference type="SUPFAM" id="SSF51735">
    <property type="entry name" value="NAD(P)-binding Rossmann-fold domains"/>
    <property type="match status" value="1"/>
</dbReference>
<organism evidence="1 2">
    <name type="scientific">Promethearchaeum syntrophicum</name>
    <dbReference type="NCBI Taxonomy" id="2594042"/>
    <lineage>
        <taxon>Archaea</taxon>
        <taxon>Promethearchaeati</taxon>
        <taxon>Promethearchaeota</taxon>
        <taxon>Promethearchaeia</taxon>
        <taxon>Promethearchaeales</taxon>
        <taxon>Promethearchaeaceae</taxon>
        <taxon>Promethearchaeum</taxon>
    </lineage>
</organism>
<reference evidence="1 2" key="1">
    <citation type="journal article" date="2020" name="Nature">
        <title>Isolation of an archaeon at the prokaryote-eukaryote interface.</title>
        <authorList>
            <person name="Imachi H."/>
            <person name="Nobu M.K."/>
            <person name="Nakahara N."/>
            <person name="Morono Y."/>
            <person name="Ogawara M."/>
            <person name="Takaki Y."/>
            <person name="Takano Y."/>
            <person name="Uematsu K."/>
            <person name="Ikuta T."/>
            <person name="Ito M."/>
            <person name="Matsui Y."/>
            <person name="Miyazaki M."/>
            <person name="Murata K."/>
            <person name="Saito Y."/>
            <person name="Sakai S."/>
            <person name="Song C."/>
            <person name="Tasumi E."/>
            <person name="Yamanaka Y."/>
            <person name="Yamaguchi T."/>
            <person name="Kamagata Y."/>
            <person name="Tamaki H."/>
            <person name="Takai K."/>
        </authorList>
    </citation>
    <scope>NUCLEOTIDE SEQUENCE [LARGE SCALE GENOMIC DNA]</scope>
    <source>
        <strain evidence="1 2">MK-D1</strain>
    </source>
</reference>
<evidence type="ECO:0000313" key="2">
    <source>
        <dbReference type="Proteomes" id="UP000321408"/>
    </source>
</evidence>